<gene>
    <name evidence="2" type="ORF">DCO61_04860</name>
    <name evidence="3" type="ORF">LS64_003610</name>
</gene>
<feature type="transmembrane region" description="Helical" evidence="1">
    <location>
        <begin position="113"/>
        <end position="138"/>
    </location>
</feature>
<keyword evidence="1" id="KW-1133">Transmembrane helix</keyword>
<dbReference type="EMBL" id="JRMP02000004">
    <property type="protein sequence ID" value="TLD95011.1"/>
    <property type="molecule type" value="Genomic_DNA"/>
</dbReference>
<dbReference type="EMBL" id="QBIU01000001">
    <property type="protein sequence ID" value="MWV69353.1"/>
    <property type="molecule type" value="Genomic_DNA"/>
</dbReference>
<evidence type="ECO:0000313" key="3">
    <source>
        <dbReference type="EMBL" id="TLD95011.1"/>
    </source>
</evidence>
<evidence type="ECO:0000313" key="5">
    <source>
        <dbReference type="Proteomes" id="UP000477070"/>
    </source>
</evidence>
<keyword evidence="1" id="KW-0812">Transmembrane</keyword>
<reference evidence="3 4" key="1">
    <citation type="journal article" date="2014" name="Genome Announc.">
        <title>Draft genome sequences of eight enterohepatic helicobacter species isolated from both laboratory and wild rodents.</title>
        <authorList>
            <person name="Sheh A."/>
            <person name="Shen Z."/>
            <person name="Fox J.G."/>
        </authorList>
    </citation>
    <scope>NUCLEOTIDE SEQUENCE [LARGE SCALE GENOMIC DNA]</scope>
    <source>
        <strain evidence="3 4">MIT 97-6194</strain>
    </source>
</reference>
<dbReference type="STRING" id="1548018.LS64_10415"/>
<dbReference type="InterPro" id="IPR009898">
    <property type="entry name" value="DUF1440"/>
</dbReference>
<name>A0A347VSX8_9HELI</name>
<organism evidence="3 4">
    <name type="scientific">Helicobacter saguini</name>
    <dbReference type="NCBI Taxonomy" id="1548018"/>
    <lineage>
        <taxon>Bacteria</taxon>
        <taxon>Pseudomonadati</taxon>
        <taxon>Campylobacterota</taxon>
        <taxon>Epsilonproteobacteria</taxon>
        <taxon>Campylobacterales</taxon>
        <taxon>Helicobacteraceae</taxon>
        <taxon>Helicobacter</taxon>
    </lineage>
</organism>
<comment type="caution">
    <text evidence="3">The sequence shown here is derived from an EMBL/GenBank/DDBJ whole genome shotgun (WGS) entry which is preliminary data.</text>
</comment>
<keyword evidence="1" id="KW-0472">Membrane</keyword>
<reference evidence="3" key="3">
    <citation type="submission" date="2018-04" db="EMBL/GenBank/DDBJ databases">
        <authorList>
            <person name="Sheh A."/>
            <person name="Shen Z."/>
            <person name="Mannion A.J."/>
            <person name="Fox J.G."/>
        </authorList>
    </citation>
    <scope>NUCLEOTIDE SEQUENCE</scope>
    <source>
        <strain evidence="3">MIT 97-6194</strain>
    </source>
</reference>
<accession>A0A347VSX8</accession>
<dbReference type="RefSeq" id="WP_052062590.1">
    <property type="nucleotide sequence ID" value="NZ_JRMP02000004.1"/>
</dbReference>
<dbReference type="AlphaFoldDB" id="A0A347VSX8"/>
<dbReference type="Proteomes" id="UP000477070">
    <property type="component" value="Unassembled WGS sequence"/>
</dbReference>
<evidence type="ECO:0000313" key="2">
    <source>
        <dbReference type="EMBL" id="MWV69353.1"/>
    </source>
</evidence>
<feature type="transmembrane region" description="Helical" evidence="1">
    <location>
        <begin position="20"/>
        <end position="37"/>
    </location>
</feature>
<evidence type="ECO:0000313" key="4">
    <source>
        <dbReference type="Proteomes" id="UP000029714"/>
    </source>
</evidence>
<protein>
    <submittedName>
        <fullName evidence="3">DUF1440 domain-containing protein</fullName>
    </submittedName>
</protein>
<feature type="transmembrane region" description="Helical" evidence="1">
    <location>
        <begin position="78"/>
        <end position="101"/>
    </location>
</feature>
<keyword evidence="4" id="KW-1185">Reference proteome</keyword>
<sequence>MSAQNLDSKNHNFLSLKDSIFIAIISGIIGGVIKLGWEVMFPPRTFERDLTNPPQALLELFGFSYDFTHLTYTFSGHALPLVSFIVHFSFSVACAFIYVRYVTKEPHLMLKKAALYGIIIFILFHIIIMPLLGVVPSALNQPLQEHLSEFFGHIFWLYVIEITRFTLVMNIKK</sequence>
<feature type="transmembrane region" description="Helical" evidence="1">
    <location>
        <begin position="150"/>
        <end position="171"/>
    </location>
</feature>
<reference evidence="3 4" key="2">
    <citation type="journal article" date="2016" name="Infect. Immun.">
        <title>Helicobacter saguini, a Novel Helicobacter Isolated from Cotton-Top Tamarins with Ulcerative Colitis, Has Proinflammatory Properties and Induces Typhlocolitis and Dysplasia in Gnotobiotic IL-10-/- Mice.</title>
        <authorList>
            <person name="Shen Z."/>
            <person name="Mannion A."/>
            <person name="Whary M.T."/>
            <person name="Muthupalani S."/>
            <person name="Sheh A."/>
            <person name="Feng Y."/>
            <person name="Gong G."/>
            <person name="Vandamme P."/>
            <person name="Holcombe H.R."/>
            <person name="Paster B.J."/>
            <person name="Fox J.G."/>
        </authorList>
    </citation>
    <scope>NUCLEOTIDE SEQUENCE [LARGE SCALE GENOMIC DNA]</scope>
    <source>
        <strain evidence="3 4">MIT 97-6194</strain>
    </source>
</reference>
<dbReference type="Pfam" id="PF07274">
    <property type="entry name" value="DUF1440"/>
    <property type="match status" value="1"/>
</dbReference>
<evidence type="ECO:0000256" key="1">
    <source>
        <dbReference type="SAM" id="Phobius"/>
    </source>
</evidence>
<dbReference type="OrthoDB" id="1629003at2"/>
<proteinExistence type="predicted"/>
<dbReference type="Proteomes" id="UP000029714">
    <property type="component" value="Unassembled WGS sequence"/>
</dbReference>
<reference evidence="2 5" key="4">
    <citation type="submission" date="2019-12" db="EMBL/GenBank/DDBJ databases">
        <title>Multi-Generational Helicobacter saguini Isolates.</title>
        <authorList>
            <person name="Mannion A."/>
            <person name="Shen Z."/>
            <person name="Fox J.G."/>
        </authorList>
    </citation>
    <scope>NUCLEOTIDE SEQUENCE [LARGE SCALE GENOMIC DNA]</scope>
    <source>
        <strain evidence="2">16-048</strain>
        <strain evidence="5">16-048 (F4)</strain>
    </source>
</reference>